<evidence type="ECO:0000313" key="2">
    <source>
        <dbReference type="EMBL" id="CUV02555.1"/>
    </source>
</evidence>
<sequence length="276" mass="29785">MGSVMDKVQLVKAESARIGVYLKTLKPEQWSIPSACDAWEVQDVVAHVVGAVERFGPNIVRGAGGDGSAPEGMPEAGVGDMAARLRANAQVAVDFRESLGGEILNIYNKEMTRFDEFLSVLTDADKDKPCYHPAGTITVETYLNLRLTELIVHEWDIRSRLEEATVMSAESLPSIMEMFPVFVVGRLFDPGANMPVSARFRFELTGTVAGSHDIIAGGGQKAMMESASDKRPDAIFGCDTQTFVLLVYGRLSMEQLLADGLVVASGDTSLSGQFGC</sequence>
<dbReference type="SUPFAM" id="SSF55718">
    <property type="entry name" value="SCP-like"/>
    <property type="match status" value="1"/>
</dbReference>
<gene>
    <name evidence="2" type="ORF">MGWOODY_Clf324</name>
</gene>
<dbReference type="Pfam" id="PF11716">
    <property type="entry name" value="MDMPI_N"/>
    <property type="match status" value="1"/>
</dbReference>
<dbReference type="NCBIfam" id="TIGR03083">
    <property type="entry name" value="maleylpyruvate isomerase family mycothiol-dependent enzyme"/>
    <property type="match status" value="1"/>
</dbReference>
<dbReference type="InterPro" id="IPR034660">
    <property type="entry name" value="DinB/YfiT-like"/>
</dbReference>
<protein>
    <recommendedName>
        <fullName evidence="1">Mycothiol-dependent maleylpyruvate isomerase metal-binding domain-containing protein</fullName>
    </recommendedName>
</protein>
<organism evidence="2">
    <name type="scientific">hydrothermal vent metagenome</name>
    <dbReference type="NCBI Taxonomy" id="652676"/>
    <lineage>
        <taxon>unclassified sequences</taxon>
        <taxon>metagenomes</taxon>
        <taxon>ecological metagenomes</taxon>
    </lineage>
</organism>
<dbReference type="GO" id="GO:0046872">
    <property type="term" value="F:metal ion binding"/>
    <property type="evidence" value="ECO:0007669"/>
    <property type="project" value="InterPro"/>
</dbReference>
<proteinExistence type="predicted"/>
<dbReference type="AlphaFoldDB" id="A0A160VAX9"/>
<name>A0A160VAX9_9ZZZZ</name>
<accession>A0A160VAX9</accession>
<reference evidence="2" key="1">
    <citation type="submission" date="2015-10" db="EMBL/GenBank/DDBJ databases">
        <authorList>
            <person name="Gilbert D.G."/>
        </authorList>
    </citation>
    <scope>NUCLEOTIDE SEQUENCE</scope>
</reference>
<dbReference type="EMBL" id="FAXA01000271">
    <property type="protein sequence ID" value="CUV02555.1"/>
    <property type="molecule type" value="Genomic_DNA"/>
</dbReference>
<feature type="domain" description="Mycothiol-dependent maleylpyruvate isomerase metal-binding" evidence="1">
    <location>
        <begin position="13"/>
        <end position="158"/>
    </location>
</feature>
<dbReference type="Gene3D" id="1.20.120.450">
    <property type="entry name" value="dinb family like domain"/>
    <property type="match status" value="1"/>
</dbReference>
<dbReference type="InterPro" id="IPR036527">
    <property type="entry name" value="SCP2_sterol-bd_dom_sf"/>
</dbReference>
<dbReference type="InterPro" id="IPR024344">
    <property type="entry name" value="MDMPI_metal-binding"/>
</dbReference>
<evidence type="ECO:0000259" key="1">
    <source>
        <dbReference type="Pfam" id="PF11716"/>
    </source>
</evidence>
<dbReference type="InterPro" id="IPR017517">
    <property type="entry name" value="Maleyloyr_isom"/>
</dbReference>
<dbReference type="SUPFAM" id="SSF109854">
    <property type="entry name" value="DinB/YfiT-like putative metalloenzymes"/>
    <property type="match status" value="1"/>
</dbReference>